<organism evidence="11 12">
    <name type="scientific">Herpetosiphon geysericola</name>
    <dbReference type="NCBI Taxonomy" id="70996"/>
    <lineage>
        <taxon>Bacteria</taxon>
        <taxon>Bacillati</taxon>
        <taxon>Chloroflexota</taxon>
        <taxon>Chloroflexia</taxon>
        <taxon>Herpetosiphonales</taxon>
        <taxon>Herpetosiphonaceae</taxon>
        <taxon>Herpetosiphon</taxon>
    </lineage>
</organism>
<feature type="binding site" evidence="9">
    <location>
        <position position="217"/>
    </location>
    <ligand>
        <name>phosphate</name>
        <dbReference type="ChEBI" id="CHEBI:43474"/>
    </ligand>
</feature>
<evidence type="ECO:0000256" key="3">
    <source>
        <dbReference type="ARBA" id="ARBA00006751"/>
    </source>
</evidence>
<comment type="caution">
    <text evidence="11">The sequence shown here is derived from an EMBL/GenBank/DDBJ whole genome shotgun (WGS) entry which is preliminary data.</text>
</comment>
<dbReference type="OrthoDB" id="1523230at2"/>
<feature type="binding site" evidence="9">
    <location>
        <position position="240"/>
    </location>
    <ligand>
        <name>a purine D-ribonucleoside</name>
        <dbReference type="ChEBI" id="CHEBI:142355"/>
    </ligand>
</feature>
<comment type="similarity">
    <text evidence="3 8">Belongs to the PNP/MTAP phosphorylase family.</text>
</comment>
<comment type="pathway">
    <text evidence="2 8">Purine metabolism; purine nucleoside salvage.</text>
</comment>
<keyword evidence="5 8" id="KW-0328">Glycosyltransferase</keyword>
<accession>A0A0P6YHH0</accession>
<dbReference type="NCBIfam" id="TIGR01700">
    <property type="entry name" value="PNPH"/>
    <property type="match status" value="1"/>
</dbReference>
<dbReference type="InterPro" id="IPR000845">
    <property type="entry name" value="Nucleoside_phosphorylase_d"/>
</dbReference>
<feature type="domain" description="Nucleoside phosphorylase" evidence="10">
    <location>
        <begin position="26"/>
        <end position="273"/>
    </location>
</feature>
<dbReference type="GO" id="GO:0009116">
    <property type="term" value="P:nucleoside metabolic process"/>
    <property type="evidence" value="ECO:0007669"/>
    <property type="project" value="InterPro"/>
</dbReference>
<evidence type="ECO:0000256" key="4">
    <source>
        <dbReference type="ARBA" id="ARBA00011233"/>
    </source>
</evidence>
<dbReference type="NCBIfam" id="TIGR01697">
    <property type="entry name" value="PNPH-PUNA-XAPA"/>
    <property type="match status" value="1"/>
</dbReference>
<dbReference type="EMBL" id="LGKP01000015">
    <property type="protein sequence ID" value="KPL88920.1"/>
    <property type="molecule type" value="Genomic_DNA"/>
</dbReference>
<dbReference type="NCBIfam" id="NF006054">
    <property type="entry name" value="PRK08202.1"/>
    <property type="match status" value="1"/>
</dbReference>
<evidence type="ECO:0000256" key="6">
    <source>
        <dbReference type="ARBA" id="ARBA00022679"/>
    </source>
</evidence>
<dbReference type="InterPro" id="IPR011270">
    <property type="entry name" value="Pur_Nuc_Pase_Ino/Guo-sp"/>
</dbReference>
<dbReference type="STRING" id="70996.SE18_09660"/>
<dbReference type="PATRIC" id="fig|70996.4.peg.4495"/>
<dbReference type="PROSITE" id="PS01240">
    <property type="entry name" value="PNP_MTAP_2"/>
    <property type="match status" value="1"/>
</dbReference>
<feature type="binding site" evidence="9">
    <location>
        <begin position="83"/>
        <end position="85"/>
    </location>
    <ligand>
        <name>phosphate</name>
        <dbReference type="ChEBI" id="CHEBI:43474"/>
    </ligand>
</feature>
<feature type="binding site" evidence="9">
    <location>
        <position position="32"/>
    </location>
    <ligand>
        <name>phosphate</name>
        <dbReference type="ChEBI" id="CHEBI:43474"/>
    </ligand>
</feature>
<feature type="binding site" evidence="9">
    <location>
        <position position="115"/>
    </location>
    <ligand>
        <name>phosphate</name>
        <dbReference type="ChEBI" id="CHEBI:43474"/>
    </ligand>
</feature>
<keyword evidence="12" id="KW-1185">Reference proteome</keyword>
<dbReference type="InterPro" id="IPR011268">
    <property type="entry name" value="Purine_phosphorylase"/>
</dbReference>
<feature type="binding site" evidence="9">
    <location>
        <position position="63"/>
    </location>
    <ligand>
        <name>phosphate</name>
        <dbReference type="ChEBI" id="CHEBI:43474"/>
    </ligand>
</feature>
<dbReference type="PIRSF" id="PIRSF000477">
    <property type="entry name" value="PurNPase"/>
    <property type="match status" value="1"/>
</dbReference>
<comment type="catalytic activity">
    <reaction evidence="7">
        <text>a purine 2'-deoxy-D-ribonucleoside + phosphate = a purine nucleobase + 2-deoxy-alpha-D-ribose 1-phosphate</text>
        <dbReference type="Rhea" id="RHEA:36431"/>
        <dbReference type="ChEBI" id="CHEBI:26386"/>
        <dbReference type="ChEBI" id="CHEBI:43474"/>
        <dbReference type="ChEBI" id="CHEBI:57259"/>
        <dbReference type="ChEBI" id="CHEBI:142361"/>
        <dbReference type="EC" id="2.4.2.1"/>
    </reaction>
</comment>
<dbReference type="AlphaFoldDB" id="A0A0P6YHH0"/>
<dbReference type="EC" id="2.4.2.1" evidence="8"/>
<dbReference type="PANTHER" id="PTHR11904">
    <property type="entry name" value="METHYLTHIOADENOSINE/PURINE NUCLEOSIDE PHOSPHORYLASE"/>
    <property type="match status" value="1"/>
</dbReference>
<name>A0A0P6YHH0_9CHLR</name>
<feature type="binding site" evidence="9">
    <location>
        <position position="198"/>
    </location>
    <ligand>
        <name>a purine D-ribonucleoside</name>
        <dbReference type="ChEBI" id="CHEBI:142355"/>
    </ligand>
</feature>
<sequence length="281" mass="29702">MTTNRTQAIDGAVAAIRRYTDRVPQVGIILGSGLSQLVDHIQNPVVVSYSDIPGFAPSAVPGHRGELVLGELGGVSVLAMRGRFHFYEGYGMDEVTLPVHVMRALGADTLIVTNAAGGLNANWQVGDLMRIADHIFLPGMAGFHPLRGHNDDTLGPRFPAMLNAYDLELGAMAKAAAERAGATLREGVYAMLAGPSFETGAEMNYLRGIGVDAVGMSTAPEAIVARYRGMRVLGISLITNIAHPDAPPANHEEVLEAGETAKPMFSALITDVLSQIAAYGK</sequence>
<dbReference type="UniPathway" id="UPA00606"/>
<evidence type="ECO:0000256" key="2">
    <source>
        <dbReference type="ARBA" id="ARBA00005058"/>
    </source>
</evidence>
<dbReference type="GO" id="GO:0005737">
    <property type="term" value="C:cytoplasm"/>
    <property type="evidence" value="ECO:0007669"/>
    <property type="project" value="TreeGrafter"/>
</dbReference>
<evidence type="ECO:0000256" key="1">
    <source>
        <dbReference type="ARBA" id="ARBA00002678"/>
    </source>
</evidence>
<dbReference type="InterPro" id="IPR035994">
    <property type="entry name" value="Nucleoside_phosphorylase_sf"/>
</dbReference>
<evidence type="ECO:0000256" key="9">
    <source>
        <dbReference type="PIRSR" id="PIRSR000477-2"/>
    </source>
</evidence>
<evidence type="ECO:0000313" key="11">
    <source>
        <dbReference type="EMBL" id="KPL88920.1"/>
    </source>
</evidence>
<dbReference type="Proteomes" id="UP000050277">
    <property type="component" value="Unassembled WGS sequence"/>
</dbReference>
<dbReference type="Gene3D" id="3.40.50.1580">
    <property type="entry name" value="Nucleoside phosphorylase domain"/>
    <property type="match status" value="1"/>
</dbReference>
<keyword evidence="6 8" id="KW-0808">Transferase</keyword>
<evidence type="ECO:0000259" key="10">
    <source>
        <dbReference type="Pfam" id="PF01048"/>
    </source>
</evidence>
<dbReference type="PANTHER" id="PTHR11904:SF9">
    <property type="entry name" value="PURINE NUCLEOSIDE PHOSPHORYLASE-RELATED"/>
    <property type="match status" value="1"/>
</dbReference>
<gene>
    <name evidence="11" type="ORF">SE18_09660</name>
</gene>
<comment type="subunit">
    <text evidence="4">Homotrimer.</text>
</comment>
<comment type="function">
    <text evidence="1">The purine nucleoside phosphorylases catalyze the phosphorolytic breakdown of the N-glycosidic bond in the beta-(deoxy)ribonucleoside molecules, with the formation of the corresponding free purine bases and pentose-1-phosphate. Cleaves guanosine, inosine, 2'-deoxyguanosine and 2'-deoxyinosine.</text>
</comment>
<reference evidence="11 12" key="1">
    <citation type="submission" date="2015-07" db="EMBL/GenBank/DDBJ databases">
        <title>Whole genome sequence of Herpetosiphon geysericola DSM 7119.</title>
        <authorList>
            <person name="Hemp J."/>
            <person name="Ward L.M."/>
            <person name="Pace L.A."/>
            <person name="Fischer W.W."/>
        </authorList>
    </citation>
    <scope>NUCLEOTIDE SEQUENCE [LARGE SCALE GENOMIC DNA]</scope>
    <source>
        <strain evidence="11 12">DSM 7119</strain>
    </source>
</reference>
<dbReference type="GO" id="GO:0004731">
    <property type="term" value="F:purine-nucleoside phosphorylase activity"/>
    <property type="evidence" value="ECO:0007669"/>
    <property type="project" value="UniProtKB-EC"/>
</dbReference>
<proteinExistence type="inferred from homology"/>
<dbReference type="CDD" id="cd09009">
    <property type="entry name" value="PNP-EcPNPII_like"/>
    <property type="match status" value="1"/>
</dbReference>
<evidence type="ECO:0000256" key="5">
    <source>
        <dbReference type="ARBA" id="ARBA00022676"/>
    </source>
</evidence>
<evidence type="ECO:0000313" key="12">
    <source>
        <dbReference type="Proteomes" id="UP000050277"/>
    </source>
</evidence>
<protein>
    <recommendedName>
        <fullName evidence="8">Purine nucleoside phosphorylase</fullName>
        <ecNumber evidence="8">2.4.2.1</ecNumber>
    </recommendedName>
    <alternativeName>
        <fullName evidence="8">Inosine-guanosine phosphorylase</fullName>
    </alternativeName>
</protein>
<dbReference type="InterPro" id="IPR018099">
    <property type="entry name" value="Purine_phosphorylase-2_CS"/>
</dbReference>
<evidence type="ECO:0000256" key="7">
    <source>
        <dbReference type="ARBA" id="ARBA00048556"/>
    </source>
</evidence>
<dbReference type="RefSeq" id="WP_054534238.1">
    <property type="nucleotide sequence ID" value="NZ_LGKP01000015.1"/>
</dbReference>
<evidence type="ECO:0000256" key="8">
    <source>
        <dbReference type="PIRNR" id="PIRNR000477"/>
    </source>
</evidence>
<dbReference type="Pfam" id="PF01048">
    <property type="entry name" value="PNP_UDP_1"/>
    <property type="match status" value="1"/>
</dbReference>
<dbReference type="SUPFAM" id="SSF53167">
    <property type="entry name" value="Purine and uridine phosphorylases"/>
    <property type="match status" value="1"/>
</dbReference>